<accession>A0A8E2DNQ8</accession>
<reference evidence="1 2" key="1">
    <citation type="submission" date="2016-07" db="EMBL/GenBank/DDBJ databases">
        <title>Draft genome of the white-rot fungus Obba rivulosa 3A-2.</title>
        <authorList>
            <consortium name="DOE Joint Genome Institute"/>
            <person name="Miettinen O."/>
            <person name="Riley R."/>
            <person name="Acob R."/>
            <person name="Barry K."/>
            <person name="Cullen D."/>
            <person name="De Vries R."/>
            <person name="Hainaut M."/>
            <person name="Hatakka A."/>
            <person name="Henrissat B."/>
            <person name="Hilden K."/>
            <person name="Kuo R."/>
            <person name="Labutti K."/>
            <person name="Lipzen A."/>
            <person name="Makela M.R."/>
            <person name="Sandor L."/>
            <person name="Spatafora J.W."/>
            <person name="Grigoriev I.V."/>
            <person name="Hibbett D.S."/>
        </authorList>
    </citation>
    <scope>NUCLEOTIDE SEQUENCE [LARGE SCALE GENOMIC DNA]</scope>
    <source>
        <strain evidence="1 2">3A-2</strain>
    </source>
</reference>
<dbReference type="OrthoDB" id="202840at2759"/>
<dbReference type="AlphaFoldDB" id="A0A8E2DNQ8"/>
<evidence type="ECO:0000313" key="2">
    <source>
        <dbReference type="Proteomes" id="UP000250043"/>
    </source>
</evidence>
<name>A0A8E2DNQ8_9APHY</name>
<proteinExistence type="predicted"/>
<keyword evidence="2" id="KW-1185">Reference proteome</keyword>
<gene>
    <name evidence="1" type="ORF">OBBRIDRAFT_812406</name>
</gene>
<dbReference type="Gene3D" id="3.40.30.110">
    <property type="match status" value="2"/>
</dbReference>
<protein>
    <submittedName>
        <fullName evidence="1">Uncharacterized protein</fullName>
    </submittedName>
</protein>
<dbReference type="Proteomes" id="UP000250043">
    <property type="component" value="Unassembled WGS sequence"/>
</dbReference>
<evidence type="ECO:0000313" key="1">
    <source>
        <dbReference type="EMBL" id="OCH90943.1"/>
    </source>
</evidence>
<sequence length="263" mass="29233">MRATLLSCSIKKVECVLLLKGIPYKSVEVPNVMPRPDLSERLGVTYRRIPVLAVGNDRRFPSSEGYGTLFPRRKGGCTLDSGLIKVFAMFYTDRVIFPLVKEFLPWAKLPEHFCFQKVIDVHDLTNKLPGIKSALASHLGLLEEQLADGREWWLTRMQGHLASLKKISTSPEKISGEDTAKLIFSSPSEDCDIIGFDEIEAGRLQLARDDVVSVAPSDYGRTPTVGKVLALNREEIVIETRGTGGKVHCHFPRLNFTVAGPKV</sequence>
<organism evidence="1 2">
    <name type="scientific">Obba rivulosa</name>
    <dbReference type="NCBI Taxonomy" id="1052685"/>
    <lineage>
        <taxon>Eukaryota</taxon>
        <taxon>Fungi</taxon>
        <taxon>Dikarya</taxon>
        <taxon>Basidiomycota</taxon>
        <taxon>Agaricomycotina</taxon>
        <taxon>Agaricomycetes</taxon>
        <taxon>Polyporales</taxon>
        <taxon>Gelatoporiaceae</taxon>
        <taxon>Obba</taxon>
    </lineage>
</organism>
<dbReference type="EMBL" id="KV722394">
    <property type="protein sequence ID" value="OCH90943.1"/>
    <property type="molecule type" value="Genomic_DNA"/>
</dbReference>